<keyword evidence="2" id="KW-0813">Transport</keyword>
<feature type="transmembrane region" description="Helical" evidence="6">
    <location>
        <begin position="483"/>
        <end position="502"/>
    </location>
</feature>
<evidence type="ECO:0000313" key="7">
    <source>
        <dbReference type="EMBL" id="KAJ5113987.1"/>
    </source>
</evidence>
<evidence type="ECO:0000256" key="3">
    <source>
        <dbReference type="ARBA" id="ARBA00022692"/>
    </source>
</evidence>
<dbReference type="PANTHER" id="PTHR45649">
    <property type="entry name" value="AMINO-ACID PERMEASE BAT1"/>
    <property type="match status" value="1"/>
</dbReference>
<feature type="transmembrane region" description="Helical" evidence="6">
    <location>
        <begin position="191"/>
        <end position="208"/>
    </location>
</feature>
<feature type="transmembrane region" description="Helical" evidence="6">
    <location>
        <begin position="372"/>
        <end position="399"/>
    </location>
</feature>
<keyword evidence="5 6" id="KW-0472">Membrane</keyword>
<dbReference type="GO" id="GO:0016020">
    <property type="term" value="C:membrane"/>
    <property type="evidence" value="ECO:0007669"/>
    <property type="project" value="UniProtKB-SubCell"/>
</dbReference>
<comment type="caution">
    <text evidence="7">The sequence shown here is derived from an EMBL/GenBank/DDBJ whole genome shotgun (WGS) entry which is preliminary data.</text>
</comment>
<dbReference type="PIRSF" id="PIRSF006060">
    <property type="entry name" value="AA_transporter"/>
    <property type="match status" value="1"/>
</dbReference>
<dbReference type="GO" id="GO:0022857">
    <property type="term" value="F:transmembrane transporter activity"/>
    <property type="evidence" value="ECO:0007669"/>
    <property type="project" value="InterPro"/>
</dbReference>
<feature type="transmembrane region" description="Helical" evidence="6">
    <location>
        <begin position="452"/>
        <end position="471"/>
    </location>
</feature>
<reference evidence="7" key="1">
    <citation type="submission" date="2022-11" db="EMBL/GenBank/DDBJ databases">
        <authorList>
            <person name="Petersen C."/>
        </authorList>
    </citation>
    <scope>NUCLEOTIDE SEQUENCE</scope>
    <source>
        <strain evidence="7">IBT 30069</strain>
    </source>
</reference>
<evidence type="ECO:0000256" key="4">
    <source>
        <dbReference type="ARBA" id="ARBA00022989"/>
    </source>
</evidence>
<sequence length="519" mass="56381">MKTDGTIKQDEYDMARLGKKQELKRNFRLVSILGFTCILMATWESVLLTSSMGLYNGGPAGMVYGYIVTFLGILATAVSLAEIASISPTSGGQYHWVSEFAPSHYQRFLSFLTGSLPHPRTTCYLHIRCLLLLVLSHTKNPTGVGWLSVLGYQAAFASLCFLCSGLILEFIAIVRSMTSNTAFVPDGWQKTLLIIGVSSLATVVNIWFSDGLAAIESIILCLHILGFFAIIIPLWVMGDAKPGREVFQAFSNDGGWPNMTMACLVGQLGALYSFAGVDCATHMSEEVSDAGFVALVTFLYTMGDPTSVLNPPSDFPFIKAFENATGSWKIAVGLASIILAMEPCACISLLASTSRQTFSFARDKGLPASKRLAYVNPISCIPVYSVVCTGLITMILGLLNIVSTAAFNAAASLAIASILSSYVISIGCFLFARTMRSAPIPSGRFSMRRLGVGFNVLSIVYLTIEIIFSFFPQTPQFDVKTMNWAIVFWIGAVIFATAQYFCHGRNVYQSPVMHVVKND</sequence>
<evidence type="ECO:0000313" key="8">
    <source>
        <dbReference type="Proteomes" id="UP001149165"/>
    </source>
</evidence>
<feature type="transmembrane region" description="Helical" evidence="6">
    <location>
        <begin position="405"/>
        <end position="432"/>
    </location>
</feature>
<dbReference type="AlphaFoldDB" id="A0A9W9KQA0"/>
<evidence type="ECO:0000256" key="6">
    <source>
        <dbReference type="SAM" id="Phobius"/>
    </source>
</evidence>
<feature type="transmembrane region" description="Helical" evidence="6">
    <location>
        <begin position="256"/>
        <end position="275"/>
    </location>
</feature>
<feature type="transmembrane region" description="Helical" evidence="6">
    <location>
        <begin position="215"/>
        <end position="236"/>
    </location>
</feature>
<dbReference type="Pfam" id="PF13520">
    <property type="entry name" value="AA_permease_2"/>
    <property type="match status" value="2"/>
</dbReference>
<keyword evidence="3 6" id="KW-0812">Transmembrane</keyword>
<gene>
    <name evidence="7" type="ORF">N7456_002521</name>
</gene>
<feature type="transmembrane region" description="Helical" evidence="6">
    <location>
        <begin position="149"/>
        <end position="171"/>
    </location>
</feature>
<accession>A0A9W9KQA0</accession>
<dbReference type="PANTHER" id="PTHR45649:SF2">
    <property type="entry name" value="ACID PERMEASE, PUTATIVE-RELATED"/>
    <property type="match status" value="1"/>
</dbReference>
<reference evidence="7" key="2">
    <citation type="journal article" date="2023" name="IMA Fungus">
        <title>Comparative genomic study of the Penicillium genus elucidates a diverse pangenome and 15 lateral gene transfer events.</title>
        <authorList>
            <person name="Petersen C."/>
            <person name="Sorensen T."/>
            <person name="Nielsen M.R."/>
            <person name="Sondergaard T.E."/>
            <person name="Sorensen J.L."/>
            <person name="Fitzpatrick D.A."/>
            <person name="Frisvad J.C."/>
            <person name="Nielsen K.L."/>
        </authorList>
    </citation>
    <scope>NUCLEOTIDE SEQUENCE</scope>
    <source>
        <strain evidence="7">IBT 30069</strain>
    </source>
</reference>
<feature type="transmembrane region" description="Helical" evidence="6">
    <location>
        <begin position="287"/>
        <end position="303"/>
    </location>
</feature>
<keyword evidence="4 6" id="KW-1133">Transmembrane helix</keyword>
<evidence type="ECO:0000256" key="5">
    <source>
        <dbReference type="ARBA" id="ARBA00023136"/>
    </source>
</evidence>
<protein>
    <submittedName>
        <fullName evidence="7">Amino acid/polyamine transporter I</fullName>
    </submittedName>
</protein>
<dbReference type="EMBL" id="JAPQKH010000002">
    <property type="protein sequence ID" value="KAJ5113987.1"/>
    <property type="molecule type" value="Genomic_DNA"/>
</dbReference>
<dbReference type="InterPro" id="IPR002293">
    <property type="entry name" value="AA/rel_permease1"/>
</dbReference>
<dbReference type="Proteomes" id="UP001149165">
    <property type="component" value="Unassembled WGS sequence"/>
</dbReference>
<feature type="transmembrane region" description="Helical" evidence="6">
    <location>
        <begin position="63"/>
        <end position="84"/>
    </location>
</feature>
<dbReference type="OrthoDB" id="3257095at2759"/>
<dbReference type="Gene3D" id="1.20.1740.10">
    <property type="entry name" value="Amino acid/polyamine transporter I"/>
    <property type="match status" value="1"/>
</dbReference>
<evidence type="ECO:0000256" key="2">
    <source>
        <dbReference type="ARBA" id="ARBA00022448"/>
    </source>
</evidence>
<feature type="transmembrane region" description="Helical" evidence="6">
    <location>
        <begin position="26"/>
        <end position="43"/>
    </location>
</feature>
<comment type="subcellular location">
    <subcellularLocation>
        <location evidence="1">Membrane</location>
        <topology evidence="1">Multi-pass membrane protein</topology>
    </subcellularLocation>
</comment>
<name>A0A9W9KQA0_9EURO</name>
<organism evidence="7 8">
    <name type="scientific">Penicillium angulare</name>
    <dbReference type="NCBI Taxonomy" id="116970"/>
    <lineage>
        <taxon>Eukaryota</taxon>
        <taxon>Fungi</taxon>
        <taxon>Dikarya</taxon>
        <taxon>Ascomycota</taxon>
        <taxon>Pezizomycotina</taxon>
        <taxon>Eurotiomycetes</taxon>
        <taxon>Eurotiomycetidae</taxon>
        <taxon>Eurotiales</taxon>
        <taxon>Aspergillaceae</taxon>
        <taxon>Penicillium</taxon>
    </lineage>
</organism>
<feature type="transmembrane region" description="Helical" evidence="6">
    <location>
        <begin position="330"/>
        <end position="351"/>
    </location>
</feature>
<evidence type="ECO:0000256" key="1">
    <source>
        <dbReference type="ARBA" id="ARBA00004141"/>
    </source>
</evidence>
<keyword evidence="8" id="KW-1185">Reference proteome</keyword>
<proteinExistence type="predicted"/>